<organism evidence="1 2">
    <name type="scientific">Halarchaeum grantii</name>
    <dbReference type="NCBI Taxonomy" id="1193105"/>
    <lineage>
        <taxon>Archaea</taxon>
        <taxon>Methanobacteriati</taxon>
        <taxon>Methanobacteriota</taxon>
        <taxon>Stenosarchaea group</taxon>
        <taxon>Halobacteria</taxon>
        <taxon>Halobacteriales</taxon>
        <taxon>Halobacteriaceae</taxon>
    </lineage>
</organism>
<comment type="caution">
    <text evidence="1">The sequence shown here is derived from an EMBL/GenBank/DDBJ whole genome shotgun (WGS) entry which is preliminary data.</text>
</comment>
<accession>A0A830F4P7</accession>
<dbReference type="AlphaFoldDB" id="A0A830F4P7"/>
<protein>
    <recommendedName>
        <fullName evidence="3">DUF2238 domain-containing protein</fullName>
    </recommendedName>
</protein>
<gene>
    <name evidence="1" type="ORF">GCM10009037_23170</name>
</gene>
<name>A0A830F4P7_9EURY</name>
<dbReference type="Pfam" id="PF09997">
    <property type="entry name" value="DUF2238"/>
    <property type="match status" value="1"/>
</dbReference>
<keyword evidence="2" id="KW-1185">Reference proteome</keyword>
<dbReference type="InterPro" id="IPR014509">
    <property type="entry name" value="YjdF-like"/>
</dbReference>
<dbReference type="EMBL" id="BMPF01000003">
    <property type="protein sequence ID" value="GGL38864.1"/>
    <property type="molecule type" value="Genomic_DNA"/>
</dbReference>
<reference evidence="1 2" key="1">
    <citation type="journal article" date="2019" name="Int. J. Syst. Evol. Microbiol.">
        <title>The Global Catalogue of Microorganisms (GCM) 10K type strain sequencing project: providing services to taxonomists for standard genome sequencing and annotation.</title>
        <authorList>
            <consortium name="The Broad Institute Genomics Platform"/>
            <consortium name="The Broad Institute Genome Sequencing Center for Infectious Disease"/>
            <person name="Wu L."/>
            <person name="Ma J."/>
        </authorList>
    </citation>
    <scope>NUCLEOTIDE SEQUENCE [LARGE SCALE GENOMIC DNA]</scope>
    <source>
        <strain evidence="1 2">JCM 19585</strain>
    </source>
</reference>
<sequence>MLSGTVSTDSIERAGAAVDWTLRVAILGVVATGVRQHNPGAVANGLVAFVATFLPRALRCALGFRFGPRHRVWLSGSMLLHATGMLGPYDDVWWWDHVTHTLSASLVGAAAHLLARRRDRDPTRYVLGATVGAGLFWEALEYVVHTTARRLGLEPLLIQYGHEDTLGDLFFDAVGALLVLAFGDRVLEGVLDADD</sequence>
<evidence type="ECO:0000313" key="2">
    <source>
        <dbReference type="Proteomes" id="UP000628840"/>
    </source>
</evidence>
<evidence type="ECO:0008006" key="3">
    <source>
        <dbReference type="Google" id="ProtNLM"/>
    </source>
</evidence>
<dbReference type="Proteomes" id="UP000628840">
    <property type="component" value="Unassembled WGS sequence"/>
</dbReference>
<proteinExistence type="predicted"/>
<evidence type="ECO:0000313" key="1">
    <source>
        <dbReference type="EMBL" id="GGL38864.1"/>
    </source>
</evidence>